<dbReference type="GO" id="GO:0005524">
    <property type="term" value="F:ATP binding"/>
    <property type="evidence" value="ECO:0007669"/>
    <property type="project" value="InterPro"/>
</dbReference>
<dbReference type="GO" id="GO:0005829">
    <property type="term" value="C:cytosol"/>
    <property type="evidence" value="ECO:0007669"/>
    <property type="project" value="TreeGrafter"/>
</dbReference>
<dbReference type="InterPro" id="IPR050742">
    <property type="entry name" value="Helicase_Restrict-Modif_Enz"/>
</dbReference>
<dbReference type="GO" id="GO:0015668">
    <property type="term" value="F:type III site-specific deoxyribonuclease activity"/>
    <property type="evidence" value="ECO:0007669"/>
    <property type="project" value="InterPro"/>
</dbReference>
<dbReference type="PANTHER" id="PTHR47396:SF1">
    <property type="entry name" value="ATP-DEPENDENT HELICASE IRC3-RELATED"/>
    <property type="match status" value="1"/>
</dbReference>
<dbReference type="Pfam" id="PF19778">
    <property type="entry name" value="RE_endonuc"/>
    <property type="match status" value="1"/>
</dbReference>
<dbReference type="InterPro" id="IPR006935">
    <property type="entry name" value="Helicase/UvrB_N"/>
</dbReference>
<dbReference type="CDD" id="cd18785">
    <property type="entry name" value="SF2_C"/>
    <property type="match status" value="1"/>
</dbReference>
<dbReference type="AlphaFoldDB" id="A0A1M5BFQ9"/>
<dbReference type="InterPro" id="IPR027417">
    <property type="entry name" value="P-loop_NTPase"/>
</dbReference>
<dbReference type="OrthoDB" id="9804145at2"/>
<gene>
    <name evidence="2" type="ORF">SAMN05444377_10871</name>
</gene>
<dbReference type="GO" id="GO:0003677">
    <property type="term" value="F:DNA binding"/>
    <property type="evidence" value="ECO:0007669"/>
    <property type="project" value="InterPro"/>
</dbReference>
<dbReference type="InterPro" id="IPR014001">
    <property type="entry name" value="Helicase_ATP-bd"/>
</dbReference>
<keyword evidence="3" id="KW-1185">Reference proteome</keyword>
<dbReference type="Pfam" id="PF04851">
    <property type="entry name" value="ResIII"/>
    <property type="match status" value="1"/>
</dbReference>
<dbReference type="SUPFAM" id="SSF52540">
    <property type="entry name" value="P-loop containing nucleoside triphosphate hydrolases"/>
    <property type="match status" value="2"/>
</dbReference>
<dbReference type="InterPro" id="IPR045572">
    <property type="entry name" value="RE_endonuc_C"/>
</dbReference>
<dbReference type="RefSeq" id="WP_073363290.1">
    <property type="nucleotide sequence ID" value="NZ_FQVQ01000008.1"/>
</dbReference>
<accession>A0A1M5BFQ9</accession>
<organism evidence="2 3">
    <name type="scientific">Flavobacterium fontis</name>
    <dbReference type="NCBI Taxonomy" id="1124188"/>
    <lineage>
        <taxon>Bacteria</taxon>
        <taxon>Pseudomonadati</taxon>
        <taxon>Bacteroidota</taxon>
        <taxon>Flavobacteriia</taxon>
        <taxon>Flavobacteriales</taxon>
        <taxon>Flavobacteriaceae</taxon>
        <taxon>Flavobacterium</taxon>
    </lineage>
</organism>
<name>A0A1M5BFQ9_9FLAO</name>
<dbReference type="SMART" id="SM00487">
    <property type="entry name" value="DEXDc"/>
    <property type="match status" value="1"/>
</dbReference>
<evidence type="ECO:0000259" key="1">
    <source>
        <dbReference type="PROSITE" id="PS51192"/>
    </source>
</evidence>
<evidence type="ECO:0000313" key="3">
    <source>
        <dbReference type="Proteomes" id="UP000184147"/>
    </source>
</evidence>
<dbReference type="Proteomes" id="UP000184147">
    <property type="component" value="Unassembled WGS sequence"/>
</dbReference>
<reference evidence="2 3" key="1">
    <citation type="submission" date="2016-11" db="EMBL/GenBank/DDBJ databases">
        <authorList>
            <person name="Jaros S."/>
            <person name="Januszkiewicz K."/>
            <person name="Wedrychowicz H."/>
        </authorList>
    </citation>
    <scope>NUCLEOTIDE SEQUENCE [LARGE SCALE GENOMIC DNA]</scope>
    <source>
        <strain evidence="2 3">DSM 25660</strain>
    </source>
</reference>
<protein>
    <submittedName>
        <fullName evidence="2">Type III restriction enzyme</fullName>
    </submittedName>
</protein>
<dbReference type="PANTHER" id="PTHR47396">
    <property type="entry name" value="TYPE I RESTRICTION ENZYME ECOKI R PROTEIN"/>
    <property type="match status" value="1"/>
</dbReference>
<feature type="domain" description="Helicase ATP-binding" evidence="1">
    <location>
        <begin position="67"/>
        <end position="253"/>
    </location>
</feature>
<dbReference type="STRING" id="1124188.SAMN05444377_10871"/>
<evidence type="ECO:0000313" key="2">
    <source>
        <dbReference type="EMBL" id="SHF41351.1"/>
    </source>
</evidence>
<proteinExistence type="predicted"/>
<sequence length="900" mass="103085">MEFKLENLNYQDIAIQSVVKIFDGTDKNNFDNSCIEGIRSNTTKLTTVDIENNIKSVLLENGISEEIAKLSNERDICVEMETGTGKTLVYIKTIFELFKEYGFTKFIILVPSVAIRQNIIGTFKAFEKQLESIYGFKPDAFEYDSKKLQKVSQFIEEQYPQVMIMTLASFNSEDKILNQAQREDLFNNIPFIEAIGKTNPIIIMDEPQEGMDTDNSITQIAKLNPLYKIRYSATHKVVKNLIYRLTPYDSYKEGLVKKIEVLTVTEKNDEATLKIELVDIQFGKGDPKVKLKAWHLSKTSNKIEFKVSGWLCNGDNLGEKTNNPSYLNYSISNINKSLKTGKWTVTFSNGAEILEKQISGTLENIWALQIEWLIHRHFAKSQKLAPKEIKCLSLIFIDRVANYIGEKPVIKNLFIEKYKAVYPEYHNGNTPTDEHIQSVQGYYFAQKSSGEFADNEGGVKEQAKIYELILRGKEELLTLSNPVQFVFSHSALGVGWDNPNVFNIATLNNSYSETKKRQEIGRGLRICVNQKGQRVYDAIDVEDSERINQLTVIPNETYETFVTQYQEEIKSVYGTTNAGAGMTHNHKGTQTDEVKFKRNTNETIDKAFKKYWTALAKKTEYTVNFDEERLINTAVEEINKITIPDFVIEASSFLIDSINEEGKQDTFQGSENVKQKTNFTPLDLIEELSENTGLSYASMFKIFEQLTNLKEVVKNPPRFIHEASAIIRNAELDEMIRGLNYELTGDSFPFEFNDFVKNISDKGYVATPNKGVFDKMLIDSDVEKKFSLDADKDVEVVCFLKLPSWYKIKTPIGDYEPDFGLVMKRKNLKDGNENEFYFVIETKGTNDINDKKALKESEIYKIRCAIKHFEKLGLEVQYKAPVKEYSYFKTEADKTINSII</sequence>
<dbReference type="EMBL" id="FQVQ01000008">
    <property type="protein sequence ID" value="SHF41351.1"/>
    <property type="molecule type" value="Genomic_DNA"/>
</dbReference>
<dbReference type="Gene3D" id="3.40.50.300">
    <property type="entry name" value="P-loop containing nucleotide triphosphate hydrolases"/>
    <property type="match status" value="2"/>
</dbReference>
<dbReference type="PROSITE" id="PS51192">
    <property type="entry name" value="HELICASE_ATP_BIND_1"/>
    <property type="match status" value="1"/>
</dbReference>